<dbReference type="InterPro" id="IPR027417">
    <property type="entry name" value="P-loop_NTPase"/>
</dbReference>
<dbReference type="InterPro" id="IPR003439">
    <property type="entry name" value="ABC_transporter-like_ATP-bd"/>
</dbReference>
<evidence type="ECO:0000256" key="2">
    <source>
        <dbReference type="ARBA" id="ARBA00022448"/>
    </source>
</evidence>
<dbReference type="SUPFAM" id="SSF52540">
    <property type="entry name" value="P-loop containing nucleoside triphosphate hydrolases"/>
    <property type="match status" value="1"/>
</dbReference>
<evidence type="ECO:0000313" key="7">
    <source>
        <dbReference type="Proteomes" id="UP000252582"/>
    </source>
</evidence>
<dbReference type="SMART" id="SM00382">
    <property type="entry name" value="AAA"/>
    <property type="match status" value="1"/>
</dbReference>
<dbReference type="GO" id="GO:0005524">
    <property type="term" value="F:ATP binding"/>
    <property type="evidence" value="ECO:0007669"/>
    <property type="project" value="UniProtKB-KW"/>
</dbReference>
<dbReference type="PROSITE" id="PS50893">
    <property type="entry name" value="ABC_TRANSPORTER_2"/>
    <property type="match status" value="1"/>
</dbReference>
<dbReference type="GO" id="GO:0043190">
    <property type="term" value="C:ATP-binding cassette (ABC) transporter complex"/>
    <property type="evidence" value="ECO:0007669"/>
    <property type="project" value="InterPro"/>
</dbReference>
<dbReference type="Pfam" id="PF08402">
    <property type="entry name" value="TOBE_2"/>
    <property type="match status" value="1"/>
</dbReference>
<dbReference type="PANTHER" id="PTHR42781">
    <property type="entry name" value="SPERMIDINE/PUTRESCINE IMPORT ATP-BINDING PROTEIN POTA"/>
    <property type="match status" value="1"/>
</dbReference>
<comment type="caution">
    <text evidence="6">The sequence shown here is derived from an EMBL/GenBank/DDBJ whole genome shotgun (WGS) entry which is preliminary data.</text>
</comment>
<dbReference type="FunFam" id="3.40.50.300:FF:000425">
    <property type="entry name" value="Probable ABC transporter, ATP-binding subunit"/>
    <property type="match status" value="1"/>
</dbReference>
<evidence type="ECO:0000259" key="5">
    <source>
        <dbReference type="PROSITE" id="PS50893"/>
    </source>
</evidence>
<reference evidence="6 7" key="1">
    <citation type="submission" date="2018-07" db="EMBL/GenBank/DDBJ databases">
        <title>Genomic Encyclopedia of Type Strains, Phase IV (KMG-IV): sequencing the most valuable type-strain genomes for metagenomic binning, comparative biology and taxonomic classification.</title>
        <authorList>
            <person name="Goeker M."/>
        </authorList>
    </citation>
    <scope>NUCLEOTIDE SEQUENCE [LARGE SCALE GENOMIC DNA]</scope>
    <source>
        <strain evidence="6 7">DSM 25528</strain>
    </source>
</reference>
<dbReference type="GO" id="GO:0015697">
    <property type="term" value="P:quaternary ammonium group transport"/>
    <property type="evidence" value="ECO:0007669"/>
    <property type="project" value="UniProtKB-ARBA"/>
</dbReference>
<proteinExistence type="inferred from homology"/>
<gene>
    <name evidence="6" type="ORF">DFR48_108117</name>
</gene>
<organism evidence="6 7">
    <name type="scientific">Ciceribacter lividus</name>
    <dbReference type="NCBI Taxonomy" id="1197950"/>
    <lineage>
        <taxon>Bacteria</taxon>
        <taxon>Pseudomonadati</taxon>
        <taxon>Pseudomonadota</taxon>
        <taxon>Alphaproteobacteria</taxon>
        <taxon>Hyphomicrobiales</taxon>
        <taxon>Rhizobiaceae</taxon>
        <taxon>Ciceribacter</taxon>
    </lineage>
</organism>
<dbReference type="PROSITE" id="PS00211">
    <property type="entry name" value="ABC_TRANSPORTER_1"/>
    <property type="match status" value="1"/>
</dbReference>
<feature type="domain" description="ABC transporter" evidence="5">
    <location>
        <begin position="4"/>
        <end position="234"/>
    </location>
</feature>
<dbReference type="InterPro" id="IPR050093">
    <property type="entry name" value="ABC_SmlMolc_Importer"/>
</dbReference>
<keyword evidence="3" id="KW-0547">Nucleotide-binding</keyword>
<dbReference type="InterPro" id="IPR008995">
    <property type="entry name" value="Mo/tungstate-bd_C_term_dom"/>
</dbReference>
<evidence type="ECO:0000256" key="3">
    <source>
        <dbReference type="ARBA" id="ARBA00022741"/>
    </source>
</evidence>
<keyword evidence="2" id="KW-0813">Transport</keyword>
<evidence type="ECO:0000256" key="4">
    <source>
        <dbReference type="ARBA" id="ARBA00022840"/>
    </source>
</evidence>
<dbReference type="PANTHER" id="PTHR42781:SF4">
    <property type="entry name" value="SPERMIDINE_PUTRESCINE IMPORT ATP-BINDING PROTEIN POTA"/>
    <property type="match status" value="1"/>
</dbReference>
<accession>A0A6I7HJL3</accession>
<sequence>MPYLALDRLRKVYGHAVAVEGINLSVKKGEFVSLLGPSGCGKTTTLQMIAGFVEPTGGSVVLDGTELSRLPPNRRGLGIVFQSYALFPHMTVAQNLAFGLEMRGVAKAEITRRVSEMLDLVGLSDKAGRYPRQMSGGQQQRVALGRALIIRPSVLLLDEPLSNLDAKMREEMQIELRQIQQTLGTTTVLVTHDQHEALALSDKIVVMSAAKVEQIGSPLEVYEKPATPFVASFLGKTNIFQAEGREKTLLVGDCPIPLDRPFEGSTSISIRPEKLTISREPTGGLSGRIKTRVFQGDHWLFQIDTPAGMATVIRPNDGTAVPAEHDLVGLTIKPEDIVFALASGSKP</sequence>
<dbReference type="Proteomes" id="UP000252582">
    <property type="component" value="Unassembled WGS sequence"/>
</dbReference>
<name>A0A6I7HJL3_9HYPH</name>
<protein>
    <submittedName>
        <fullName evidence="6">Putative spermidine/putrescine transport system ATP-binding protein</fullName>
    </submittedName>
</protein>
<dbReference type="GO" id="GO:0016887">
    <property type="term" value="F:ATP hydrolysis activity"/>
    <property type="evidence" value="ECO:0007669"/>
    <property type="project" value="InterPro"/>
</dbReference>
<dbReference type="InterPro" id="IPR003593">
    <property type="entry name" value="AAA+_ATPase"/>
</dbReference>
<dbReference type="EMBL" id="QPIX01000008">
    <property type="protein sequence ID" value="RCW22595.1"/>
    <property type="molecule type" value="Genomic_DNA"/>
</dbReference>
<dbReference type="Gene3D" id="3.40.50.300">
    <property type="entry name" value="P-loop containing nucleotide triphosphate hydrolases"/>
    <property type="match status" value="1"/>
</dbReference>
<dbReference type="InterPro" id="IPR017871">
    <property type="entry name" value="ABC_transporter-like_CS"/>
</dbReference>
<keyword evidence="4 6" id="KW-0067">ATP-binding</keyword>
<dbReference type="SUPFAM" id="SSF50331">
    <property type="entry name" value="MOP-like"/>
    <property type="match status" value="1"/>
</dbReference>
<comment type="similarity">
    <text evidence="1">Belongs to the ABC transporter superfamily.</text>
</comment>
<dbReference type="GO" id="GO:0022857">
    <property type="term" value="F:transmembrane transporter activity"/>
    <property type="evidence" value="ECO:0007669"/>
    <property type="project" value="InterPro"/>
</dbReference>
<evidence type="ECO:0000256" key="1">
    <source>
        <dbReference type="ARBA" id="ARBA00005417"/>
    </source>
</evidence>
<dbReference type="AlphaFoldDB" id="A0A6I7HJL3"/>
<dbReference type="InterPro" id="IPR013611">
    <property type="entry name" value="Transp-assoc_OB_typ2"/>
</dbReference>
<keyword evidence="7" id="KW-1185">Reference proteome</keyword>
<dbReference type="RefSeq" id="WP_114363978.1">
    <property type="nucleotide sequence ID" value="NZ_QPIX01000008.1"/>
</dbReference>
<dbReference type="Pfam" id="PF00005">
    <property type="entry name" value="ABC_tran"/>
    <property type="match status" value="1"/>
</dbReference>
<evidence type="ECO:0000313" key="6">
    <source>
        <dbReference type="EMBL" id="RCW22595.1"/>
    </source>
</evidence>